<feature type="region of interest" description="Disordered" evidence="1">
    <location>
        <begin position="253"/>
        <end position="342"/>
    </location>
</feature>
<gene>
    <name evidence="4" type="ORF">M5K25_021762</name>
</gene>
<dbReference type="Pfam" id="PF14111">
    <property type="entry name" value="DUF4283"/>
    <property type="match status" value="1"/>
</dbReference>
<feature type="region of interest" description="Disordered" evidence="1">
    <location>
        <begin position="1"/>
        <end position="21"/>
    </location>
</feature>
<evidence type="ECO:0000313" key="5">
    <source>
        <dbReference type="Proteomes" id="UP001552299"/>
    </source>
</evidence>
<keyword evidence="5" id="KW-1185">Reference proteome</keyword>
<proteinExistence type="predicted"/>
<evidence type="ECO:0008006" key="6">
    <source>
        <dbReference type="Google" id="ProtNLM"/>
    </source>
</evidence>
<protein>
    <recommendedName>
        <fullName evidence="6">Reverse transcriptase zinc-binding domain-containing protein</fullName>
    </recommendedName>
</protein>
<dbReference type="SUPFAM" id="SSF56219">
    <property type="entry name" value="DNase I-like"/>
    <property type="match status" value="1"/>
</dbReference>
<comment type="caution">
    <text evidence="4">The sequence shown here is derived from an EMBL/GenBank/DDBJ whole genome shotgun (WGS) entry which is preliminary data.</text>
</comment>
<evidence type="ECO:0000313" key="4">
    <source>
        <dbReference type="EMBL" id="KAL0907358.1"/>
    </source>
</evidence>
<dbReference type="InterPro" id="IPR040256">
    <property type="entry name" value="At4g02000-like"/>
</dbReference>
<feature type="compositionally biased region" description="Pro residues" evidence="1">
    <location>
        <begin position="327"/>
        <end position="337"/>
    </location>
</feature>
<dbReference type="Proteomes" id="UP001552299">
    <property type="component" value="Unassembled WGS sequence"/>
</dbReference>
<evidence type="ECO:0000259" key="2">
    <source>
        <dbReference type="Pfam" id="PF13966"/>
    </source>
</evidence>
<feature type="domain" description="DUF4283" evidence="3">
    <location>
        <begin position="68"/>
        <end position="149"/>
    </location>
</feature>
<organism evidence="4 5">
    <name type="scientific">Dendrobium thyrsiflorum</name>
    <name type="common">Pinecone-like raceme dendrobium</name>
    <name type="synonym">Orchid</name>
    <dbReference type="NCBI Taxonomy" id="117978"/>
    <lineage>
        <taxon>Eukaryota</taxon>
        <taxon>Viridiplantae</taxon>
        <taxon>Streptophyta</taxon>
        <taxon>Embryophyta</taxon>
        <taxon>Tracheophyta</taxon>
        <taxon>Spermatophyta</taxon>
        <taxon>Magnoliopsida</taxon>
        <taxon>Liliopsida</taxon>
        <taxon>Asparagales</taxon>
        <taxon>Orchidaceae</taxon>
        <taxon>Epidendroideae</taxon>
        <taxon>Malaxideae</taxon>
        <taxon>Dendrobiinae</taxon>
        <taxon>Dendrobium</taxon>
    </lineage>
</organism>
<feature type="domain" description="Reverse transcriptase zinc-binding" evidence="2">
    <location>
        <begin position="952"/>
        <end position="1023"/>
    </location>
</feature>
<feature type="region of interest" description="Disordered" evidence="1">
    <location>
        <begin position="366"/>
        <end position="403"/>
    </location>
</feature>
<reference evidence="4 5" key="1">
    <citation type="journal article" date="2024" name="Plant Biotechnol. J.">
        <title>Dendrobium thyrsiflorum genome and its molecular insights into genes involved in important horticultural traits.</title>
        <authorList>
            <person name="Chen B."/>
            <person name="Wang J.Y."/>
            <person name="Zheng P.J."/>
            <person name="Li K.L."/>
            <person name="Liang Y.M."/>
            <person name="Chen X.F."/>
            <person name="Zhang C."/>
            <person name="Zhao X."/>
            <person name="He X."/>
            <person name="Zhang G.Q."/>
            <person name="Liu Z.J."/>
            <person name="Xu Q."/>
        </authorList>
    </citation>
    <scope>NUCLEOTIDE SEQUENCE [LARGE SCALE GENOMIC DNA]</scope>
    <source>
        <strain evidence="4">GZMU011</strain>
    </source>
</reference>
<feature type="compositionally biased region" description="Basic residues" evidence="1">
    <location>
        <begin position="266"/>
        <end position="276"/>
    </location>
</feature>
<dbReference type="EMBL" id="JANQDX010000017">
    <property type="protein sequence ID" value="KAL0907358.1"/>
    <property type="molecule type" value="Genomic_DNA"/>
</dbReference>
<accession>A0ABD0U4X9</accession>
<dbReference type="PANTHER" id="PTHR31286">
    <property type="entry name" value="GLYCINE-RICH CELL WALL STRUCTURAL PROTEIN 1.8-LIKE"/>
    <property type="match status" value="1"/>
</dbReference>
<dbReference type="PANTHER" id="PTHR31286:SF180">
    <property type="entry name" value="OS10G0362600 PROTEIN"/>
    <property type="match status" value="1"/>
</dbReference>
<dbReference type="AlphaFoldDB" id="A0ABD0U4X9"/>
<dbReference type="InterPro" id="IPR026960">
    <property type="entry name" value="RVT-Znf"/>
</dbReference>
<feature type="compositionally biased region" description="Low complexity" evidence="1">
    <location>
        <begin position="8"/>
        <end position="17"/>
    </location>
</feature>
<feature type="compositionally biased region" description="Pro residues" evidence="1">
    <location>
        <begin position="277"/>
        <end position="291"/>
    </location>
</feature>
<dbReference type="Pfam" id="PF13966">
    <property type="entry name" value="zf-RVT"/>
    <property type="match status" value="1"/>
</dbReference>
<evidence type="ECO:0000259" key="3">
    <source>
        <dbReference type="Pfam" id="PF14111"/>
    </source>
</evidence>
<sequence length="1110" mass="126059">MADPQFPPLTTSSSPAYPSAPSPPLDWKNLLATTPQVSTDFSHALSFVPAKNLTAQFTSEQFTAGAPEWSLSLVGYSIGKRPFYEALLTTIKKTWTLKGSFSLLTMDDGFFLLKFSALEDYELAWTGGPWFFFGKPFILQKWTPEFVPKREEFPSIPLWIKILNLPLSLWNPEGISKLASCVGIPLAVDALTAAKTRLTFARVCVQITSSSPLPDEIFYCVEDKTFPLRVLYDWKPEHCSQCGSIMHPPTLCPKDPIIPTISAPKPRGRSTSRKPRLTPPPRLNIPKPAPPLKYNYPPTNQPLLKNPPTVIPNLNSPSSEPTENQSSPPPPQEPPPSSSFNSKNKFAALIVPDNSELIQETNSLPEINEQNQINPPQTSPRHQQPVIPPASEMPTSTPNTTKTQQTNLQTTWNIRGFNSPAKVLSCQQLVKHHNIDLIFILEAKITQANLSNPWFQAHHKIFPQEGSYDNFLLSNPGRIWVKWNDATMIFVPKHSTSQLIHGIISINNTPICAVTAIYASNSYVERQTLWKDIKDIAASITIPWATIGDFNCCRYVNEKAGGQRFMFKNYCSKVPDFWNCLIEAFSQPNNSSPLSSFYYKLKTLKNLIKHKPWNNSNHIQTEIDNLLKLQNMVITQIQNKPLDTLLNSNLNTINTKLAYYHSTLTSAPQAAAINDILHVNQSLTPLKYLGLPIFYRKLKLHDFQPLLQKISTYLDGWKAKTLSFAGRIQYLKFTISNTLAYWIRGSIIPKGCCKLINRLCSRFLYFGNTNARKLHTISWKDTTIPKTKGGLGIPSIDSLYHNFGCSIIWRFLNSNNLLFIWWRSKYYSLWKPMNAKNSQYWNYLCNLADKCKHCITLIAQPNSNLSLLWDPWCNGSSIADILNDTRQLNCYSPYFSWEVANIIVGENWVIPSTFEAILVSKIQEIQINAIEDKHTWLGTSNPNFYNFSSSYHSSLQTVSWHHMVWHKKYALRYSATAWMAFKGGLKTADILNARGIISSNTCCFCHLENESMAHLFFECSFTFNIIKKFLPWLGNLLMKPNLFQVFDSVLDQGFNASHVNYYLLTVCASIYFSWRARNDRIFGGILDCQNTVIAKIKHAITLKTSNWKDL</sequence>
<evidence type="ECO:0000256" key="1">
    <source>
        <dbReference type="SAM" id="MobiDB-lite"/>
    </source>
</evidence>
<name>A0ABD0U4X9_DENTH</name>
<feature type="compositionally biased region" description="Polar residues" evidence="1">
    <location>
        <begin position="366"/>
        <end position="382"/>
    </location>
</feature>
<dbReference type="InterPro" id="IPR025558">
    <property type="entry name" value="DUF4283"/>
</dbReference>
<dbReference type="InterPro" id="IPR036691">
    <property type="entry name" value="Endo/exonu/phosph_ase_sf"/>
</dbReference>
<feature type="compositionally biased region" description="Low complexity" evidence="1">
    <location>
        <begin position="315"/>
        <end position="326"/>
    </location>
</feature>
<dbReference type="Gene3D" id="3.60.10.10">
    <property type="entry name" value="Endonuclease/exonuclease/phosphatase"/>
    <property type="match status" value="1"/>
</dbReference>